<organism evidence="3">
    <name type="scientific">Caenorhabditis brenneri</name>
    <name type="common">Nematode worm</name>
    <dbReference type="NCBI Taxonomy" id="135651"/>
    <lineage>
        <taxon>Eukaryota</taxon>
        <taxon>Metazoa</taxon>
        <taxon>Ecdysozoa</taxon>
        <taxon>Nematoda</taxon>
        <taxon>Chromadorea</taxon>
        <taxon>Rhabditida</taxon>
        <taxon>Rhabditina</taxon>
        <taxon>Rhabditomorpha</taxon>
        <taxon>Rhabditoidea</taxon>
        <taxon>Rhabditidae</taxon>
        <taxon>Peloderinae</taxon>
        <taxon>Caenorhabditis</taxon>
    </lineage>
</organism>
<evidence type="ECO:0000256" key="1">
    <source>
        <dbReference type="SAM" id="Coils"/>
    </source>
</evidence>
<protein>
    <submittedName>
        <fullName evidence="2">Uncharacterized protein</fullName>
    </submittedName>
</protein>
<sequence>MRRLLKKTEISENYYNQIDEELRIELTVIQKKVMEIYMAQKELYEINERGKHATIERLMTEINDLNMRNNELKMKNFRIGQPENAKNDRKSSKTSVNRLDHRFIKRYPERNIEMLVSKLEVFFKEIMANGRNLYKIHKENEKSGYTMLNYMRVEGNIKSMKIHLANKLIGIKHEYPEKKQELTIKMRKHDPMAIQWHKKNLQSNLRDLKWKMEYIKATLDTLFSQEIMESFLISLAYLFFSFQYNNQQLLLSGNSSFPLEEYFPEVYNLDIIEWIFQHFVGVEASLDLALAENQQKTVETMKAELKKATVYLKKKEDEEHVVLNATENFLKNKIGEGEQMLDTYKNLQSSESNDIVDEDRTDRLCKICIEINQCKEIVKYSMNILDSIADGNSHELLTCLLDILLQLQTGNSEVLEAISRPNNTNQSTIENKTMELVETACVAMPLILQSYMQIIISEKNREAKEDLLNQINVVFPPTWWKMYLAAVKKGDLNKLREYKESIAKYQSELDEIMDKIGLLFDL</sequence>
<keyword evidence="3" id="KW-1185">Reference proteome</keyword>
<name>G0N680_CAEBE</name>
<evidence type="ECO:0000313" key="2">
    <source>
        <dbReference type="EMBL" id="EGT53618.1"/>
    </source>
</evidence>
<gene>
    <name evidence="2" type="ORF">CAEBREN_10397</name>
</gene>
<dbReference type="AlphaFoldDB" id="G0N680"/>
<dbReference type="EMBL" id="GL379842">
    <property type="protein sequence ID" value="EGT53618.1"/>
    <property type="molecule type" value="Genomic_DNA"/>
</dbReference>
<evidence type="ECO:0000313" key="3">
    <source>
        <dbReference type="Proteomes" id="UP000008068"/>
    </source>
</evidence>
<proteinExistence type="predicted"/>
<dbReference type="InParanoid" id="G0N680"/>
<accession>G0N680</accession>
<keyword evidence="1" id="KW-0175">Coiled coil</keyword>
<reference evidence="3" key="1">
    <citation type="submission" date="2011-07" db="EMBL/GenBank/DDBJ databases">
        <authorList>
            <consortium name="Caenorhabditis brenneri Sequencing and Analysis Consortium"/>
            <person name="Wilson R.K."/>
        </authorList>
    </citation>
    <scope>NUCLEOTIDE SEQUENCE [LARGE SCALE GENOMIC DNA]</scope>
    <source>
        <strain evidence="3">PB2801</strain>
    </source>
</reference>
<dbReference type="HOGENOM" id="CLU_521984_0_0_1"/>
<feature type="coiled-coil region" evidence="1">
    <location>
        <begin position="288"/>
        <end position="318"/>
    </location>
</feature>
<dbReference type="Proteomes" id="UP000008068">
    <property type="component" value="Unassembled WGS sequence"/>
</dbReference>